<dbReference type="OrthoDB" id="9795226at2"/>
<dbReference type="PROSITE" id="PS51087">
    <property type="entry name" value="APAG"/>
    <property type="match status" value="1"/>
</dbReference>
<dbReference type="Proteomes" id="UP000184172">
    <property type="component" value="Unassembled WGS sequence"/>
</dbReference>
<dbReference type="EMBL" id="FQYV01000008">
    <property type="protein sequence ID" value="SHJ01439.1"/>
    <property type="molecule type" value="Genomic_DNA"/>
</dbReference>
<dbReference type="Gene3D" id="2.60.40.1470">
    <property type="entry name" value="ApaG domain"/>
    <property type="match status" value="1"/>
</dbReference>
<dbReference type="SUPFAM" id="SSF110069">
    <property type="entry name" value="ApaG-like"/>
    <property type="match status" value="1"/>
</dbReference>
<keyword evidence="3" id="KW-1185">Reference proteome</keyword>
<sequence length="128" mass="14261">MVQQVTQGIKISVKTRYDGSFIKHREVKHAFVYSITIENQSKDTVQLISRCWNIKDALNKPKVIQGEGVIGAKPILMPGEKHSYTSGCLLDSPMGAMSGHYNLVNFVTTKNFKVSIPLFNLSAPFSMN</sequence>
<protein>
    <submittedName>
        <fullName evidence="2">ApaG protein</fullName>
    </submittedName>
</protein>
<dbReference type="AlphaFoldDB" id="A0A1M6FUY2"/>
<dbReference type="InterPro" id="IPR036767">
    <property type="entry name" value="ApaG_sf"/>
</dbReference>
<evidence type="ECO:0000313" key="2">
    <source>
        <dbReference type="EMBL" id="SHJ01439.1"/>
    </source>
</evidence>
<dbReference type="InterPro" id="IPR007474">
    <property type="entry name" value="ApaG_domain"/>
</dbReference>
<dbReference type="PANTHER" id="PTHR47191">
    <property type="entry name" value="OS05G0170800 PROTEIN"/>
    <property type="match status" value="1"/>
</dbReference>
<proteinExistence type="predicted"/>
<organism evidence="2 3">
    <name type="scientific">Aequorivita viscosa</name>
    <dbReference type="NCBI Taxonomy" id="797419"/>
    <lineage>
        <taxon>Bacteria</taxon>
        <taxon>Pseudomonadati</taxon>
        <taxon>Bacteroidota</taxon>
        <taxon>Flavobacteriia</taxon>
        <taxon>Flavobacteriales</taxon>
        <taxon>Flavobacteriaceae</taxon>
        <taxon>Aequorivita</taxon>
    </lineage>
</organism>
<gene>
    <name evidence="2" type="ORF">SAMN04487908_10857</name>
</gene>
<reference evidence="3" key="1">
    <citation type="submission" date="2016-11" db="EMBL/GenBank/DDBJ databases">
        <authorList>
            <person name="Varghese N."/>
            <person name="Submissions S."/>
        </authorList>
    </citation>
    <scope>NUCLEOTIDE SEQUENCE [LARGE SCALE GENOMIC DNA]</scope>
    <source>
        <strain evidence="3">DSM 26349</strain>
    </source>
</reference>
<evidence type="ECO:0000259" key="1">
    <source>
        <dbReference type="PROSITE" id="PS51087"/>
    </source>
</evidence>
<evidence type="ECO:0000313" key="3">
    <source>
        <dbReference type="Proteomes" id="UP000184172"/>
    </source>
</evidence>
<feature type="domain" description="ApaG" evidence="1">
    <location>
        <begin position="3"/>
        <end position="128"/>
    </location>
</feature>
<dbReference type="InterPro" id="IPR050718">
    <property type="entry name" value="ApaG-like"/>
</dbReference>
<dbReference type="NCBIfam" id="NF003967">
    <property type="entry name" value="PRK05461.1"/>
    <property type="match status" value="1"/>
</dbReference>
<name>A0A1M6FUY2_9FLAO</name>
<dbReference type="RefSeq" id="WP_073216992.1">
    <property type="nucleotide sequence ID" value="NZ_FNNS01000009.1"/>
</dbReference>
<dbReference type="Pfam" id="PF04379">
    <property type="entry name" value="DUF525"/>
    <property type="match status" value="1"/>
</dbReference>
<accession>A0A1M6FUY2</accession>
<dbReference type="PANTHER" id="PTHR47191:SF2">
    <property type="entry name" value="OS05G0170800 PROTEIN"/>
    <property type="match status" value="1"/>
</dbReference>